<keyword evidence="4" id="KW-1185">Reference proteome</keyword>
<keyword evidence="2" id="KW-0812">Transmembrane</keyword>
<dbReference type="RefSeq" id="WP_078785863.1">
    <property type="nucleotide sequence ID" value="NZ_FMTO01000002.1"/>
</dbReference>
<feature type="transmembrane region" description="Helical" evidence="2">
    <location>
        <begin position="136"/>
        <end position="158"/>
    </location>
</feature>
<protein>
    <recommendedName>
        <fullName evidence="5">DUF3810 domain-containing protein</fullName>
    </recommendedName>
</protein>
<dbReference type="Pfam" id="PF12725">
    <property type="entry name" value="DUF3810"/>
    <property type="match status" value="1"/>
</dbReference>
<dbReference type="InterPro" id="IPR024294">
    <property type="entry name" value="DUF3810"/>
</dbReference>
<evidence type="ECO:0000313" key="4">
    <source>
        <dbReference type="Proteomes" id="UP000189857"/>
    </source>
</evidence>
<feature type="region of interest" description="Disordered" evidence="1">
    <location>
        <begin position="1"/>
        <end position="64"/>
    </location>
</feature>
<feature type="transmembrane region" description="Helical" evidence="2">
    <location>
        <begin position="170"/>
        <end position="188"/>
    </location>
</feature>
<dbReference type="OrthoDB" id="1048788at2"/>
<evidence type="ECO:0000313" key="3">
    <source>
        <dbReference type="EMBL" id="SJZ37781.1"/>
    </source>
</evidence>
<feature type="transmembrane region" description="Helical" evidence="2">
    <location>
        <begin position="75"/>
        <end position="101"/>
    </location>
</feature>
<feature type="compositionally biased region" description="Basic and acidic residues" evidence="1">
    <location>
        <begin position="47"/>
        <end position="63"/>
    </location>
</feature>
<organism evidence="3 4">
    <name type="scientific">Eubacterium ruminantium</name>
    <dbReference type="NCBI Taxonomy" id="42322"/>
    <lineage>
        <taxon>Bacteria</taxon>
        <taxon>Bacillati</taxon>
        <taxon>Bacillota</taxon>
        <taxon>Clostridia</taxon>
        <taxon>Eubacteriales</taxon>
        <taxon>Eubacteriaceae</taxon>
        <taxon>Eubacterium</taxon>
    </lineage>
</organism>
<proteinExistence type="predicted"/>
<dbReference type="Proteomes" id="UP000189857">
    <property type="component" value="Unassembled WGS sequence"/>
</dbReference>
<gene>
    <name evidence="3" type="ORF">SAMN02745110_00183</name>
</gene>
<dbReference type="AlphaFoldDB" id="A0A1T4K5U2"/>
<feature type="compositionally biased region" description="Polar residues" evidence="1">
    <location>
        <begin position="1"/>
        <end position="10"/>
    </location>
</feature>
<accession>A0A1T4K5U2</accession>
<reference evidence="3 4" key="1">
    <citation type="submission" date="2017-02" db="EMBL/GenBank/DDBJ databases">
        <authorList>
            <person name="Peterson S.W."/>
        </authorList>
    </citation>
    <scope>NUCLEOTIDE SEQUENCE [LARGE SCALE GENOMIC DNA]</scope>
    <source>
        <strain evidence="3 4">ATCC 17233</strain>
    </source>
</reference>
<keyword evidence="2" id="KW-1133">Transmembrane helix</keyword>
<name>A0A1T4K5U2_9FIRM</name>
<feature type="compositionally biased region" description="Polar residues" evidence="1">
    <location>
        <begin position="19"/>
        <end position="30"/>
    </location>
</feature>
<sequence>MRVSNNNRISNKLDAANKAVSNLENKNNPKTGDEKVDKNDNAGTGKKTTEADEKKDGKSDNKNARKRHRVPFKEFIKPLITPYWVTVAVLIFLIFIFSIMIKSTAFCNAFTAKVLPIFLNTYGRFTNLFSFSFGEVLLSLVVPILLAVVIMLILMIFLRKNPIFAKINRVFFKSFFMIFLSVCLIMILNCSIPYGCSELEVKKNDKNYSVEQLEILRNYIVEQCNDYSEKFNRDEKGEIIYNTSVKDITKEAKASMHRVSKEYDFPRLAGYYPNMKPIRHSVLMSQAGTMGIFFPFSLESNYNPLMSKLNFPATFCHEYSHLKGYMQEDEANFIAYLACLGSEDLYFQYSAYLSVLHYVDNEYYKNVDKAHYEKQIPISENASRDSDFLTESATEKVEKEAVIDTKTVSEASNKFTESYLDYYDVKDGLANYDRVTDLLLQFYDGKLY</sequence>
<dbReference type="EMBL" id="FUXA01000003">
    <property type="protein sequence ID" value="SJZ37781.1"/>
    <property type="molecule type" value="Genomic_DNA"/>
</dbReference>
<evidence type="ECO:0000256" key="2">
    <source>
        <dbReference type="SAM" id="Phobius"/>
    </source>
</evidence>
<evidence type="ECO:0008006" key="5">
    <source>
        <dbReference type="Google" id="ProtNLM"/>
    </source>
</evidence>
<keyword evidence="2" id="KW-0472">Membrane</keyword>
<evidence type="ECO:0000256" key="1">
    <source>
        <dbReference type="SAM" id="MobiDB-lite"/>
    </source>
</evidence>
<feature type="compositionally biased region" description="Basic and acidic residues" evidence="1">
    <location>
        <begin position="31"/>
        <end position="40"/>
    </location>
</feature>